<evidence type="ECO:0000313" key="4">
    <source>
        <dbReference type="Proteomes" id="UP000305792"/>
    </source>
</evidence>
<comment type="caution">
    <text evidence="3">The sequence shown here is derived from an EMBL/GenBank/DDBJ whole genome shotgun (WGS) entry which is preliminary data.</text>
</comment>
<keyword evidence="1" id="KW-0732">Signal</keyword>
<evidence type="ECO:0000256" key="1">
    <source>
        <dbReference type="SAM" id="SignalP"/>
    </source>
</evidence>
<name>A0A4S8PMR9_9ACTN</name>
<evidence type="ECO:0000313" key="3">
    <source>
        <dbReference type="EMBL" id="THV30932.1"/>
    </source>
</evidence>
<dbReference type="Gene3D" id="1.10.1040.10">
    <property type="entry name" value="N-(1-d-carboxylethyl)-l-norvaline Dehydrogenase, domain 2"/>
    <property type="match status" value="1"/>
</dbReference>
<dbReference type="RefSeq" id="WP_136528798.1">
    <property type="nucleotide sequence ID" value="NZ_STGX01000003.1"/>
</dbReference>
<dbReference type="Proteomes" id="UP000305792">
    <property type="component" value="Unassembled WGS sequence"/>
</dbReference>
<feature type="domain" description="NADPH-dependent reductive aminase-like C-terminal" evidence="2">
    <location>
        <begin position="1"/>
        <end position="111"/>
    </location>
</feature>
<dbReference type="Pfam" id="PF21761">
    <property type="entry name" value="RedAm-like_C"/>
    <property type="match status" value="1"/>
</dbReference>
<sequence>MYLMLTGFLQAAALMSTVGVSAADTAEEVTAYNTAMLPLVSVYAEIIDQAKYEPAVDQDMDFSRSTFGSLIATSREQGIRADLLERVKKLVDEAAATGHGAADWPRVIESLHIR</sequence>
<organism evidence="3 4">
    <name type="scientific">Glycomyces paridis</name>
    <dbReference type="NCBI Taxonomy" id="2126555"/>
    <lineage>
        <taxon>Bacteria</taxon>
        <taxon>Bacillati</taxon>
        <taxon>Actinomycetota</taxon>
        <taxon>Actinomycetes</taxon>
        <taxon>Glycomycetales</taxon>
        <taxon>Glycomycetaceae</taxon>
        <taxon>Glycomyces</taxon>
    </lineage>
</organism>
<dbReference type="InterPro" id="IPR013328">
    <property type="entry name" value="6PGD_dom2"/>
</dbReference>
<protein>
    <recommendedName>
        <fullName evidence="2">NADPH-dependent reductive aminase-like C-terminal domain-containing protein</fullName>
    </recommendedName>
</protein>
<dbReference type="InterPro" id="IPR048666">
    <property type="entry name" value="RedAm-like_C"/>
</dbReference>
<evidence type="ECO:0000259" key="2">
    <source>
        <dbReference type="Pfam" id="PF21761"/>
    </source>
</evidence>
<reference evidence="3 4" key="1">
    <citation type="journal article" date="2018" name="Int. J. Syst. Evol. Microbiol.">
        <title>Glycomyces paridis sp. nov., isolated from the medicinal plant Paris polyphylla.</title>
        <authorList>
            <person name="Fang X.M."/>
            <person name="Bai J.L."/>
            <person name="Su J."/>
            <person name="Zhao L.L."/>
            <person name="Liu H.Y."/>
            <person name="Ma B.P."/>
            <person name="Zhang Y.Q."/>
            <person name="Yu L.Y."/>
        </authorList>
    </citation>
    <scope>NUCLEOTIDE SEQUENCE [LARGE SCALE GENOMIC DNA]</scope>
    <source>
        <strain evidence="3 4">CPCC 204357</strain>
    </source>
</reference>
<accession>A0A4S8PMR9</accession>
<dbReference type="EMBL" id="STGX01000003">
    <property type="protein sequence ID" value="THV30932.1"/>
    <property type="molecule type" value="Genomic_DNA"/>
</dbReference>
<dbReference type="AlphaFoldDB" id="A0A4S8PMR9"/>
<keyword evidence="4" id="KW-1185">Reference proteome</keyword>
<gene>
    <name evidence="3" type="ORF">E9998_06065</name>
</gene>
<proteinExistence type="predicted"/>
<feature type="signal peptide" evidence="1">
    <location>
        <begin position="1"/>
        <end position="22"/>
    </location>
</feature>
<feature type="chain" id="PRO_5020475934" description="NADPH-dependent reductive aminase-like C-terminal domain-containing protein" evidence="1">
    <location>
        <begin position="23"/>
        <end position="114"/>
    </location>
</feature>
<dbReference type="OrthoDB" id="4029976at2"/>